<dbReference type="CDD" id="cd15571">
    <property type="entry name" value="ePHD"/>
    <property type="match status" value="1"/>
</dbReference>
<feature type="compositionally biased region" description="Low complexity" evidence="1">
    <location>
        <begin position="285"/>
        <end position="299"/>
    </location>
</feature>
<dbReference type="GO" id="GO:0005634">
    <property type="term" value="C:nucleus"/>
    <property type="evidence" value="ECO:0007669"/>
    <property type="project" value="TreeGrafter"/>
</dbReference>
<feature type="compositionally biased region" description="Polar residues" evidence="1">
    <location>
        <begin position="378"/>
        <end position="390"/>
    </location>
</feature>
<comment type="caution">
    <text evidence="2">The sequence shown here is derived from an EMBL/GenBank/DDBJ whole genome shotgun (WGS) entry which is preliminary data.</text>
</comment>
<dbReference type="PANTHER" id="PTHR13793:SF164">
    <property type="entry name" value="ALHAMBRA, ISOFORM P"/>
    <property type="match status" value="1"/>
</dbReference>
<feature type="compositionally biased region" description="Low complexity" evidence="1">
    <location>
        <begin position="543"/>
        <end position="564"/>
    </location>
</feature>
<feature type="region of interest" description="Disordered" evidence="1">
    <location>
        <begin position="602"/>
        <end position="628"/>
    </location>
</feature>
<evidence type="ECO:0000313" key="2">
    <source>
        <dbReference type="EMBL" id="KAG0254132.1"/>
    </source>
</evidence>
<evidence type="ECO:0000256" key="1">
    <source>
        <dbReference type="SAM" id="MobiDB-lite"/>
    </source>
</evidence>
<feature type="compositionally biased region" description="Polar residues" evidence="1">
    <location>
        <begin position="458"/>
        <end position="477"/>
    </location>
</feature>
<dbReference type="PANTHER" id="PTHR13793">
    <property type="entry name" value="PHD FINGER PROTEINS"/>
    <property type="match status" value="1"/>
</dbReference>
<evidence type="ECO:0000313" key="3">
    <source>
        <dbReference type="Proteomes" id="UP000807716"/>
    </source>
</evidence>
<feature type="region of interest" description="Disordered" evidence="1">
    <location>
        <begin position="543"/>
        <end position="573"/>
    </location>
</feature>
<dbReference type="GO" id="GO:0006357">
    <property type="term" value="P:regulation of transcription by RNA polymerase II"/>
    <property type="evidence" value="ECO:0007669"/>
    <property type="project" value="TreeGrafter"/>
</dbReference>
<name>A0A9P6PXE9_9FUNG</name>
<dbReference type="Pfam" id="PF13832">
    <property type="entry name" value="zf-HC5HC2H_2"/>
    <property type="match status" value="1"/>
</dbReference>
<dbReference type="Gene3D" id="3.30.40.10">
    <property type="entry name" value="Zinc/RING finger domain, C3HC4 (zinc finger)"/>
    <property type="match status" value="1"/>
</dbReference>
<feature type="compositionally biased region" description="Low complexity" evidence="1">
    <location>
        <begin position="441"/>
        <end position="457"/>
    </location>
</feature>
<dbReference type="EMBL" id="JAAAJB010000536">
    <property type="protein sequence ID" value="KAG0254132.1"/>
    <property type="molecule type" value="Genomic_DNA"/>
</dbReference>
<dbReference type="GO" id="GO:0031491">
    <property type="term" value="F:nucleosome binding"/>
    <property type="evidence" value="ECO:0007669"/>
    <property type="project" value="TreeGrafter"/>
</dbReference>
<dbReference type="GO" id="GO:0042393">
    <property type="term" value="F:histone binding"/>
    <property type="evidence" value="ECO:0007669"/>
    <property type="project" value="TreeGrafter"/>
</dbReference>
<dbReference type="InterPro" id="IPR050701">
    <property type="entry name" value="Histone_Mod_Regulator"/>
</dbReference>
<dbReference type="Proteomes" id="UP000807716">
    <property type="component" value="Unassembled WGS sequence"/>
</dbReference>
<feature type="compositionally biased region" description="Basic residues" evidence="1">
    <location>
        <begin position="478"/>
        <end position="503"/>
    </location>
</feature>
<accession>A0A9P6PXE9</accession>
<reference evidence="2" key="1">
    <citation type="journal article" date="2020" name="Fungal Divers.">
        <title>Resolving the Mortierellaceae phylogeny through synthesis of multi-gene phylogenetics and phylogenomics.</title>
        <authorList>
            <person name="Vandepol N."/>
            <person name="Liber J."/>
            <person name="Desiro A."/>
            <person name="Na H."/>
            <person name="Kennedy M."/>
            <person name="Barry K."/>
            <person name="Grigoriev I.V."/>
            <person name="Miller A.N."/>
            <person name="O'Donnell K."/>
            <person name="Stajich J.E."/>
            <person name="Bonito G."/>
        </authorList>
    </citation>
    <scope>NUCLEOTIDE SEQUENCE</scope>
    <source>
        <strain evidence="2">BC1065</strain>
    </source>
</reference>
<gene>
    <name evidence="2" type="ORF">DFQ27_007015</name>
</gene>
<feature type="compositionally biased region" description="Acidic residues" evidence="1">
    <location>
        <begin position="174"/>
        <end position="204"/>
    </location>
</feature>
<feature type="compositionally biased region" description="Low complexity" evidence="1">
    <location>
        <begin position="216"/>
        <end position="250"/>
    </location>
</feature>
<dbReference type="OrthoDB" id="336088at2759"/>
<feature type="compositionally biased region" description="Polar residues" evidence="1">
    <location>
        <begin position="415"/>
        <end position="424"/>
    </location>
</feature>
<feature type="compositionally biased region" description="Low complexity" evidence="1">
    <location>
        <begin position="337"/>
        <end position="347"/>
    </location>
</feature>
<evidence type="ECO:0008006" key="4">
    <source>
        <dbReference type="Google" id="ProtNLM"/>
    </source>
</evidence>
<keyword evidence="3" id="KW-1185">Reference proteome</keyword>
<organism evidence="2 3">
    <name type="scientific">Actinomortierella ambigua</name>
    <dbReference type="NCBI Taxonomy" id="1343610"/>
    <lineage>
        <taxon>Eukaryota</taxon>
        <taxon>Fungi</taxon>
        <taxon>Fungi incertae sedis</taxon>
        <taxon>Mucoromycota</taxon>
        <taxon>Mortierellomycotina</taxon>
        <taxon>Mortierellomycetes</taxon>
        <taxon>Mortierellales</taxon>
        <taxon>Mortierellaceae</taxon>
        <taxon>Actinomortierella</taxon>
    </lineage>
</organism>
<proteinExistence type="predicted"/>
<protein>
    <recommendedName>
        <fullName evidence="4">PHD-type domain-containing protein</fullName>
    </recommendedName>
</protein>
<dbReference type="InterPro" id="IPR013083">
    <property type="entry name" value="Znf_RING/FYVE/PHD"/>
</dbReference>
<sequence length="645" mass="69190">MADTDSTPSTPAEPACCCPTKSGAFKRTNIPNQYIHVACARFQPTLDATKDPIVFDRSLARKQPCSLCGSDYGIVATCHEVGCGNTMHVTCALNASLMTKGTKRNEIYCQAHRDASILNKVMRAAGSSSHRHQTATDNDPRRGSATKRSSSSHGKSLFPSRSSKRAKYYGESSDSNEDSDDESDAEHDHEEEDEEMEEENEEELERGGNSNTTRRSPNSGASSWSGQSSGAHSTATNNNNANTNTSSTGTRKLKRPGISRQKSRRSESDSDAVVEDEEDDDDDGAALGSSSSSSSHSVSPQRKNQPRAENPENSTRQRLLQQLAQKKKSGASGAGNNGSNVSSSFGSRPGGLAGMNIRTLGNAGPPPPSPTILAGTKLGSTQYTNSSQGSPLLGSAERFPNTENRRPSALPPSLSGYSNPSSPVQPRFQHERASPKMGTLPAFAPPSSSSASIAPGPTKQNSSLGSQGSFEQTNGHNSHYHHHHQQQQQHHHHHQQQQHHHQQQHQQHQQHSYSSDEAAKNAVLRQNLIQIFNFLQIAVPAPTATPPSSALPTGTGTNGVQQNGAPLAVADGTGYGSSGGGGMIEFQPDRLDSYVQALRDSILGPDETKGKQQPPSTEMSKSREMVQDAKKRNMIIDRVLREVGI</sequence>
<feature type="region of interest" description="Disordered" evidence="1">
    <location>
        <begin position="123"/>
        <end position="517"/>
    </location>
</feature>
<dbReference type="AlphaFoldDB" id="A0A9P6PXE9"/>
<feature type="compositionally biased region" description="Acidic residues" evidence="1">
    <location>
        <begin position="269"/>
        <end position="284"/>
    </location>
</feature>
<feature type="compositionally biased region" description="Basic residues" evidence="1">
    <location>
        <begin position="251"/>
        <end position="263"/>
    </location>
</feature>